<dbReference type="GO" id="GO:0070814">
    <property type="term" value="P:hydrogen sulfide biosynthetic process"/>
    <property type="evidence" value="ECO:0007669"/>
    <property type="project" value="UniProtKB-UniPathway"/>
</dbReference>
<evidence type="ECO:0000256" key="6">
    <source>
        <dbReference type="ARBA" id="ARBA00022857"/>
    </source>
</evidence>
<accession>A0A7G9SR43</accession>
<dbReference type="InterPro" id="IPR003097">
    <property type="entry name" value="CysJ-like_FAD-binding"/>
</dbReference>
<feature type="binding site" evidence="12">
    <location>
        <position position="598"/>
    </location>
    <ligand>
        <name>FAD</name>
        <dbReference type="ChEBI" id="CHEBI:57692"/>
    </ligand>
</feature>
<evidence type="ECO:0000256" key="1">
    <source>
        <dbReference type="ARBA" id="ARBA00022448"/>
    </source>
</evidence>
<evidence type="ECO:0000256" key="4">
    <source>
        <dbReference type="ARBA" id="ARBA00022643"/>
    </source>
</evidence>
<dbReference type="InterPro" id="IPR010199">
    <property type="entry name" value="CysJ"/>
</dbReference>
<evidence type="ECO:0000256" key="2">
    <source>
        <dbReference type="ARBA" id="ARBA00022605"/>
    </source>
</evidence>
<evidence type="ECO:0000313" key="15">
    <source>
        <dbReference type="EMBL" id="QNN70318.1"/>
    </source>
</evidence>
<comment type="function">
    <text evidence="11">Component of the sulfite reductase complex that catalyzes the 6-electron reduction of sulfite to sulfide. This is one of several activities required for the biosynthesis of L-cysteine from sulfate. The flavoprotein component catalyzes the electron flow from NADPH -&gt; FAD -&gt; FMN to the hemoprotein component.</text>
</comment>
<dbReference type="PROSITE" id="PS50902">
    <property type="entry name" value="FLAVODOXIN_LIKE"/>
    <property type="match status" value="1"/>
</dbReference>
<keyword evidence="4 11" id="KW-0288">FMN</keyword>
<dbReference type="AlphaFoldDB" id="A0A7G9SR43"/>
<dbReference type="PIRSF" id="PIRSF000207">
    <property type="entry name" value="SiR-FP_CysJ"/>
    <property type="match status" value="1"/>
</dbReference>
<evidence type="ECO:0000256" key="5">
    <source>
        <dbReference type="ARBA" id="ARBA00022827"/>
    </source>
</evidence>
<comment type="catalytic activity">
    <reaction evidence="10 11">
        <text>hydrogen sulfide + 3 NADP(+) + 3 H2O = sulfite + 3 NADPH + 4 H(+)</text>
        <dbReference type="Rhea" id="RHEA:13801"/>
        <dbReference type="ChEBI" id="CHEBI:15377"/>
        <dbReference type="ChEBI" id="CHEBI:15378"/>
        <dbReference type="ChEBI" id="CHEBI:17359"/>
        <dbReference type="ChEBI" id="CHEBI:29919"/>
        <dbReference type="ChEBI" id="CHEBI:57783"/>
        <dbReference type="ChEBI" id="CHEBI:58349"/>
        <dbReference type="EC" id="1.8.1.2"/>
    </reaction>
</comment>
<dbReference type="InterPro" id="IPR001709">
    <property type="entry name" value="Flavoprot_Pyr_Nucl_cyt_Rdtase"/>
</dbReference>
<feature type="binding site" evidence="12">
    <location>
        <begin position="519"/>
        <end position="520"/>
    </location>
    <ligand>
        <name>NADP(+)</name>
        <dbReference type="ChEBI" id="CHEBI:58349"/>
    </ligand>
</feature>
<dbReference type="RefSeq" id="WP_187552834.1">
    <property type="nucleotide sequence ID" value="NZ_BMZL01000001.1"/>
</dbReference>
<proteinExistence type="predicted"/>
<dbReference type="Pfam" id="PF00667">
    <property type="entry name" value="FAD_binding_1"/>
    <property type="match status" value="2"/>
</dbReference>
<keyword evidence="3 11" id="KW-0285">Flavoprotein</keyword>
<evidence type="ECO:0000256" key="9">
    <source>
        <dbReference type="ARBA" id="ARBA00023192"/>
    </source>
</evidence>
<dbReference type="GO" id="GO:0004783">
    <property type="term" value="F:sulfite reductase (NADPH) activity"/>
    <property type="evidence" value="ECO:0007669"/>
    <property type="project" value="UniProtKB-EC"/>
</dbReference>
<dbReference type="PROSITE" id="PS51384">
    <property type="entry name" value="FAD_FR"/>
    <property type="match status" value="1"/>
</dbReference>
<dbReference type="Gene3D" id="1.20.990.10">
    <property type="entry name" value="NADPH-cytochrome p450 Reductase, Chain A, domain 3"/>
    <property type="match status" value="1"/>
</dbReference>
<dbReference type="Gene3D" id="3.40.50.360">
    <property type="match status" value="1"/>
</dbReference>
<keyword evidence="5 11" id="KW-0274">FAD</keyword>
<dbReference type="FunFam" id="3.40.50.80:FF:000001">
    <property type="entry name" value="NADPH--cytochrome P450 reductase 1"/>
    <property type="match status" value="1"/>
</dbReference>
<evidence type="ECO:0000259" key="14">
    <source>
        <dbReference type="PROSITE" id="PS51384"/>
    </source>
</evidence>
<evidence type="ECO:0000259" key="13">
    <source>
        <dbReference type="PROSITE" id="PS50902"/>
    </source>
</evidence>
<comment type="subunit">
    <text evidence="11">Alpha(8)-beta(8). The alpha component is a flavoprotein, the beta component is a hemoprotein.</text>
</comment>
<feature type="binding site" evidence="12">
    <location>
        <position position="357"/>
    </location>
    <ligand>
        <name>FAD</name>
        <dbReference type="ChEBI" id="CHEBI:57692"/>
    </ligand>
</feature>
<dbReference type="PANTHER" id="PTHR19384">
    <property type="entry name" value="NITRIC OXIDE SYNTHASE-RELATED"/>
    <property type="match status" value="1"/>
</dbReference>
<dbReference type="InterPro" id="IPR039261">
    <property type="entry name" value="FNR_nucleotide-bd"/>
</dbReference>
<comment type="cofactor">
    <cofactor evidence="11 12">
        <name>FAD</name>
        <dbReference type="ChEBI" id="CHEBI:57692"/>
    </cofactor>
    <text evidence="11 12">Binds 1 FAD per subunit.</text>
</comment>
<dbReference type="SUPFAM" id="SSF63380">
    <property type="entry name" value="Riboflavin synthase domain-like"/>
    <property type="match status" value="1"/>
</dbReference>
<feature type="binding site" evidence="12">
    <location>
        <begin position="152"/>
        <end position="161"/>
    </location>
    <ligand>
        <name>FMN</name>
        <dbReference type="ChEBI" id="CHEBI:58210"/>
    </ligand>
</feature>
<dbReference type="CDD" id="cd06199">
    <property type="entry name" value="SiR"/>
    <property type="match status" value="1"/>
</dbReference>
<reference evidence="15 16" key="1">
    <citation type="submission" date="2020-08" db="EMBL/GenBank/DDBJ databases">
        <title>Genome sequence of Thermomonas carbonis KCTC 42013T.</title>
        <authorList>
            <person name="Hyun D.-W."/>
            <person name="Bae J.-W."/>
        </authorList>
    </citation>
    <scope>NUCLEOTIDE SEQUENCE [LARGE SCALE GENOMIC DNA]</scope>
    <source>
        <strain evidence="15 16">KCTC 42013</strain>
    </source>
</reference>
<dbReference type="GO" id="GO:0005829">
    <property type="term" value="C:cytosol"/>
    <property type="evidence" value="ECO:0007669"/>
    <property type="project" value="TreeGrafter"/>
</dbReference>
<evidence type="ECO:0000256" key="11">
    <source>
        <dbReference type="PIRNR" id="PIRNR000207"/>
    </source>
</evidence>
<feature type="binding site" evidence="12">
    <location>
        <begin position="69"/>
        <end position="74"/>
    </location>
    <ligand>
        <name>FMN</name>
        <dbReference type="ChEBI" id="CHEBI:58210"/>
    </ligand>
</feature>
<dbReference type="Gene3D" id="3.40.50.80">
    <property type="entry name" value="Nucleotide-binding domain of ferredoxin-NADP reductase (FNR) module"/>
    <property type="match status" value="1"/>
</dbReference>
<dbReference type="InterPro" id="IPR029039">
    <property type="entry name" value="Flavoprotein-like_sf"/>
</dbReference>
<keyword evidence="16" id="KW-1185">Reference proteome</keyword>
<keyword evidence="8 11" id="KW-0560">Oxidoreductase</keyword>
<dbReference type="InterPro" id="IPR023173">
    <property type="entry name" value="NADPH_Cyt_P450_Rdtase_alpha"/>
</dbReference>
<keyword evidence="1 11" id="KW-0813">Transport</keyword>
<organism evidence="15 16">
    <name type="scientific">Thermomonas carbonis</name>
    <dbReference type="NCBI Taxonomy" id="1463158"/>
    <lineage>
        <taxon>Bacteria</taxon>
        <taxon>Pseudomonadati</taxon>
        <taxon>Pseudomonadota</taxon>
        <taxon>Gammaproteobacteria</taxon>
        <taxon>Lysobacterales</taxon>
        <taxon>Lysobacteraceae</taxon>
        <taxon>Thermomonas</taxon>
    </lineage>
</organism>
<feature type="binding site" evidence="12">
    <location>
        <begin position="387"/>
        <end position="390"/>
    </location>
    <ligand>
        <name>FAD</name>
        <dbReference type="ChEBI" id="CHEBI:57692"/>
    </ligand>
</feature>
<evidence type="ECO:0000313" key="16">
    <source>
        <dbReference type="Proteomes" id="UP000515804"/>
    </source>
</evidence>
<dbReference type="SUPFAM" id="SSF52343">
    <property type="entry name" value="Ferredoxin reductase-like, C-terminal NADP-linked domain"/>
    <property type="match status" value="1"/>
</dbReference>
<gene>
    <name evidence="15" type="ORF">H9L16_01340</name>
</gene>
<dbReference type="UniPathway" id="UPA00140">
    <property type="reaction ID" value="UER00207"/>
</dbReference>
<evidence type="ECO:0000256" key="10">
    <source>
        <dbReference type="ARBA" id="ARBA00052219"/>
    </source>
</evidence>
<dbReference type="InterPro" id="IPR001094">
    <property type="entry name" value="Flavdoxin-like"/>
</dbReference>
<feature type="binding site" evidence="12">
    <location>
        <begin position="116"/>
        <end position="119"/>
    </location>
    <ligand>
        <name>FMN</name>
        <dbReference type="ChEBI" id="CHEBI:58210"/>
    </ligand>
</feature>
<evidence type="ECO:0000256" key="12">
    <source>
        <dbReference type="PIRSR" id="PIRSR000207-1"/>
    </source>
</evidence>
<comment type="cofactor">
    <cofactor evidence="11 12">
        <name>FMN</name>
        <dbReference type="ChEBI" id="CHEBI:58210"/>
    </cofactor>
    <text evidence="11 12">Binds 1 FMN per subunit.</text>
</comment>
<dbReference type="InterPro" id="IPR001433">
    <property type="entry name" value="OxRdtase_FAD/NAD-bd"/>
</dbReference>
<protein>
    <recommendedName>
        <fullName evidence="11">Sulfite reductase [NADPH] flavoprotein alpha-component</fullName>
        <shortName evidence="11">SiR-FP</shortName>
        <ecNumber evidence="11">1.8.1.2</ecNumber>
    </recommendedName>
</protein>
<dbReference type="PANTHER" id="PTHR19384:SF128">
    <property type="entry name" value="NADPH OXIDOREDUCTASE A"/>
    <property type="match status" value="1"/>
</dbReference>
<dbReference type="KEGG" id="tcn:H9L16_01340"/>
<keyword evidence="9 11" id="KW-0198">Cysteine biosynthesis</keyword>
<dbReference type="EMBL" id="CP060719">
    <property type="protein sequence ID" value="QNN70318.1"/>
    <property type="molecule type" value="Genomic_DNA"/>
</dbReference>
<feature type="binding site" evidence="12">
    <location>
        <begin position="525"/>
        <end position="529"/>
    </location>
    <ligand>
        <name>NADP(+)</name>
        <dbReference type="ChEBI" id="CHEBI:58349"/>
    </ligand>
</feature>
<feature type="domain" description="Flavodoxin-like" evidence="13">
    <location>
        <begin position="63"/>
        <end position="201"/>
    </location>
</feature>
<dbReference type="GO" id="GO:0019344">
    <property type="term" value="P:cysteine biosynthetic process"/>
    <property type="evidence" value="ECO:0007669"/>
    <property type="project" value="UniProtKB-KW"/>
</dbReference>
<dbReference type="SUPFAM" id="SSF52218">
    <property type="entry name" value="Flavoproteins"/>
    <property type="match status" value="1"/>
</dbReference>
<keyword evidence="7 11" id="KW-0249">Electron transport</keyword>
<feature type="binding site" evidence="12">
    <location>
        <begin position="420"/>
        <end position="423"/>
    </location>
    <ligand>
        <name>FAD</name>
        <dbReference type="ChEBI" id="CHEBI:57692"/>
    </ligand>
</feature>
<dbReference type="NCBIfam" id="TIGR01931">
    <property type="entry name" value="cysJ"/>
    <property type="match status" value="1"/>
</dbReference>
<keyword evidence="2 11" id="KW-0028">Amino-acid biosynthesis</keyword>
<dbReference type="EC" id="1.8.1.2" evidence="11"/>
<feature type="binding site" evidence="12">
    <location>
        <position position="411"/>
    </location>
    <ligand>
        <name>FAD</name>
        <dbReference type="ChEBI" id="CHEBI:57692"/>
    </ligand>
</feature>
<dbReference type="Pfam" id="PF00175">
    <property type="entry name" value="NAD_binding_1"/>
    <property type="match status" value="1"/>
</dbReference>
<keyword evidence="6 11" id="KW-0521">NADP</keyword>
<dbReference type="GO" id="GO:0010181">
    <property type="term" value="F:FMN binding"/>
    <property type="evidence" value="ECO:0007669"/>
    <property type="project" value="InterPro"/>
</dbReference>
<dbReference type="PRINTS" id="PR00369">
    <property type="entry name" value="FLAVODOXIN"/>
</dbReference>
<dbReference type="InterPro" id="IPR017938">
    <property type="entry name" value="Riboflavin_synthase-like_b-brl"/>
</dbReference>
<feature type="binding site" evidence="12">
    <location>
        <position position="560"/>
    </location>
    <ligand>
        <name>NADP(+)</name>
        <dbReference type="ChEBI" id="CHEBI:58349"/>
    </ligand>
</feature>
<dbReference type="Gene3D" id="2.40.30.10">
    <property type="entry name" value="Translation factors"/>
    <property type="match status" value="1"/>
</dbReference>
<dbReference type="Pfam" id="PF00258">
    <property type="entry name" value="Flavodoxin_1"/>
    <property type="match status" value="1"/>
</dbReference>
<dbReference type="GO" id="GO:0050660">
    <property type="term" value="F:flavin adenine dinucleotide binding"/>
    <property type="evidence" value="ECO:0007669"/>
    <property type="project" value="InterPro"/>
</dbReference>
<dbReference type="InterPro" id="IPR017927">
    <property type="entry name" value="FAD-bd_FR_type"/>
</dbReference>
<comment type="pathway">
    <text evidence="11">Sulfur metabolism; hydrogen sulfide biosynthesis; hydrogen sulfide from sulfite (NADPH route): step 1/1.</text>
</comment>
<name>A0A7G9SR43_9GAMM</name>
<sequence>MSLPATTLPTPLQPDTAAALARLAEGLDSSALLWASGYLAGMARALPVHAATVAAPVAAAQPATIVYGSQTGNAKRAAEALLAKLQAAHLPARLLRADAYPLRELADETLLYVVVSTQGDGDPPDDARAFLEFLEGRRAPALKKLKFAVLALGDSSYPQFCAIGRRIDQRLQALGGERIADCADADLDIETVSTPWTETVARIAGDLLKPAAPLATVTTLRPLVAAVASHSRAKPFASAVLANQRITLGANSKDVRHLELALDGSGLSYEPGDALGVWPRNPERLVDAVLQATALDGDAEVRVGDDALPLREWLLGKRELTRVARPFLAALAERSGDEALAGVLHPDNAPALSTLLANQQAIDLLQRHRADWDAASLVAALRPLQPRLYSIASSRKVVGDEAHLTVVHVEYDADGETRWGAASHLLATREEGETLPVYIEANERFRLPADSSRDIIMIGAGTGIAPFRAFVQERGAVGGNGRNWLFFGAPRQRSDFLYQLEWQRALKEGQLDRIDLAFSRDTTPKTYVQQRIAEQARALHDWLQGGAHLYVCGAIAMAKDVHAALLAIVAANNGGDRDAAVEFLDTLAREGRYARDVY</sequence>
<dbReference type="Proteomes" id="UP000515804">
    <property type="component" value="Chromosome"/>
</dbReference>
<feature type="domain" description="FAD-binding FR-type" evidence="14">
    <location>
        <begin position="233"/>
        <end position="448"/>
    </location>
</feature>
<evidence type="ECO:0000256" key="8">
    <source>
        <dbReference type="ARBA" id="ARBA00023002"/>
    </source>
</evidence>
<evidence type="ECO:0000256" key="3">
    <source>
        <dbReference type="ARBA" id="ARBA00022630"/>
    </source>
</evidence>
<dbReference type="PRINTS" id="PR00371">
    <property type="entry name" value="FPNCR"/>
</dbReference>
<dbReference type="InterPro" id="IPR008254">
    <property type="entry name" value="Flavodoxin/NO_synth"/>
</dbReference>
<feature type="binding site" evidence="12">
    <location>
        <position position="321"/>
    </location>
    <ligand>
        <name>FAD</name>
        <dbReference type="ChEBI" id="CHEBI:57692"/>
    </ligand>
</feature>
<evidence type="ECO:0000256" key="7">
    <source>
        <dbReference type="ARBA" id="ARBA00022982"/>
    </source>
</evidence>